<protein>
    <recommendedName>
        <fullName evidence="1">Ice-binding protein C-terminal domain-containing protein</fullName>
    </recommendedName>
</protein>
<dbReference type="Pfam" id="PF07589">
    <property type="entry name" value="PEP-CTERM"/>
    <property type="match status" value="1"/>
</dbReference>
<evidence type="ECO:0000313" key="2">
    <source>
        <dbReference type="EMBL" id="ASC73705.1"/>
    </source>
</evidence>
<dbReference type="InterPro" id="IPR013424">
    <property type="entry name" value="Ice-binding_C"/>
</dbReference>
<organism evidence="2 3">
    <name type="scientific">Halomicronema hongdechloris C2206</name>
    <dbReference type="NCBI Taxonomy" id="1641165"/>
    <lineage>
        <taxon>Bacteria</taxon>
        <taxon>Bacillati</taxon>
        <taxon>Cyanobacteriota</taxon>
        <taxon>Cyanophyceae</taxon>
        <taxon>Nodosilineales</taxon>
        <taxon>Nodosilineaceae</taxon>
        <taxon>Halomicronema</taxon>
    </lineage>
</organism>
<feature type="domain" description="Ice-binding protein C-terminal" evidence="1">
    <location>
        <begin position="299"/>
        <end position="321"/>
    </location>
</feature>
<sequence>MLTFLLKLSAWSVVPLLGTLLLPASVEAALFYATGQRLTQAVPGVHDDIRENFLFAVDSTTGIATPVSPETSGLPSALAGTAEQRLLGYQFSGQLVEIDLNSATQTPIGEPTDLAATSFDVLEDGRGFIVPFDESFNTQQLHQIDVTTGAAIPLGSSQAVGDAVDNARSTQLGTANPFVISLGSVDNSLYGIDLDTESLIQFDPETGDAAVVGEVGAVTADDRAVFSGFAALTGVDTDTDGQFDALFGNVNFIDDDNDPATPVQRLGGIARYDLSDGSWDLVGTNPGVIFFGFGASPAAVPEPGVLLGLLSLGFLGGWKRR</sequence>
<dbReference type="NCBIfam" id="TIGR02595">
    <property type="entry name" value="PEP_CTERM"/>
    <property type="match status" value="1"/>
</dbReference>
<dbReference type="RefSeq" id="WP_080811934.1">
    <property type="nucleotide sequence ID" value="NZ_CP021983.2"/>
</dbReference>
<dbReference type="STRING" id="1641165.XM38_19535"/>
<accession>A0A1Z3HTU3</accession>
<gene>
    <name evidence="2" type="ORF">XM38_046770</name>
</gene>
<reference evidence="2 3" key="1">
    <citation type="journal article" date="2016" name="Biochim. Biophys. Acta">
        <title>Characterization of red-shifted phycobilisomes isolated from the chlorophyll f-containing cyanobacterium Halomicronema hongdechloris.</title>
        <authorList>
            <person name="Li Y."/>
            <person name="Lin Y."/>
            <person name="Garvey C.J."/>
            <person name="Birch D."/>
            <person name="Corkery R.W."/>
            <person name="Loughlin P.C."/>
            <person name="Scheer H."/>
            <person name="Willows R.D."/>
            <person name="Chen M."/>
        </authorList>
    </citation>
    <scope>NUCLEOTIDE SEQUENCE [LARGE SCALE GENOMIC DNA]</scope>
    <source>
        <strain evidence="2 3">C2206</strain>
    </source>
</reference>
<keyword evidence="3" id="KW-1185">Reference proteome</keyword>
<evidence type="ECO:0000259" key="1">
    <source>
        <dbReference type="Pfam" id="PF07589"/>
    </source>
</evidence>
<dbReference type="KEGG" id="hhg:XM38_046770"/>
<dbReference type="Proteomes" id="UP000191901">
    <property type="component" value="Chromosome"/>
</dbReference>
<dbReference type="SUPFAM" id="SSF101898">
    <property type="entry name" value="NHL repeat"/>
    <property type="match status" value="1"/>
</dbReference>
<evidence type="ECO:0000313" key="3">
    <source>
        <dbReference type="Proteomes" id="UP000191901"/>
    </source>
</evidence>
<name>A0A1Z3HTU3_9CYAN</name>
<proteinExistence type="predicted"/>
<dbReference type="EMBL" id="CP021983">
    <property type="protein sequence ID" value="ASC73705.1"/>
    <property type="molecule type" value="Genomic_DNA"/>
</dbReference>
<dbReference type="AlphaFoldDB" id="A0A1Z3HTU3"/>
<dbReference type="OrthoDB" id="570092at2"/>